<dbReference type="EMBL" id="AOIQ01000014">
    <property type="protein sequence ID" value="ELZ10876.1"/>
    <property type="molecule type" value="Genomic_DNA"/>
</dbReference>
<evidence type="ECO:0000313" key="3">
    <source>
        <dbReference type="Proteomes" id="UP000011560"/>
    </source>
</evidence>
<keyword evidence="3" id="KW-1185">Reference proteome</keyword>
<gene>
    <name evidence="2" type="ORF">C479_08693</name>
</gene>
<protein>
    <submittedName>
        <fullName evidence="2">Uncharacterized protein</fullName>
    </submittedName>
</protein>
<keyword evidence="1" id="KW-0472">Membrane</keyword>
<feature type="transmembrane region" description="Helical" evidence="1">
    <location>
        <begin position="17"/>
        <end position="34"/>
    </location>
</feature>
<keyword evidence="1" id="KW-0812">Transmembrane</keyword>
<dbReference type="Pfam" id="PF26262">
    <property type="entry name" value="DUF8066"/>
    <property type="match status" value="1"/>
</dbReference>
<name>M0BJ00_9EURY</name>
<feature type="transmembrane region" description="Helical" evidence="1">
    <location>
        <begin position="40"/>
        <end position="64"/>
    </location>
</feature>
<reference evidence="2 3" key="1">
    <citation type="journal article" date="2014" name="PLoS Genet.">
        <title>Phylogenetically driven sequencing of extremely halophilic archaea reveals strategies for static and dynamic osmo-response.</title>
        <authorList>
            <person name="Becker E.A."/>
            <person name="Seitzer P.M."/>
            <person name="Tritt A."/>
            <person name="Larsen D."/>
            <person name="Krusor M."/>
            <person name="Yao A.I."/>
            <person name="Wu D."/>
            <person name="Madern D."/>
            <person name="Eisen J.A."/>
            <person name="Darling A.E."/>
            <person name="Facciotti M.T."/>
        </authorList>
    </citation>
    <scope>NUCLEOTIDE SEQUENCE [LARGE SCALE GENOMIC DNA]</scope>
    <source>
        <strain evidence="2 3">JCM 14624</strain>
    </source>
</reference>
<dbReference type="AlphaFoldDB" id="M0BJ00"/>
<proteinExistence type="predicted"/>
<dbReference type="Proteomes" id="UP000011560">
    <property type="component" value="Unassembled WGS sequence"/>
</dbReference>
<evidence type="ECO:0000313" key="2">
    <source>
        <dbReference type="EMBL" id="ELZ10876.1"/>
    </source>
</evidence>
<dbReference type="InterPro" id="IPR058379">
    <property type="entry name" value="DUF8066"/>
</dbReference>
<keyword evidence="1" id="KW-1133">Transmembrane helix</keyword>
<accession>M0BJ00</accession>
<organism evidence="2 3">
    <name type="scientific">Halovivax asiaticus JCM 14624</name>
    <dbReference type="NCBI Taxonomy" id="1227490"/>
    <lineage>
        <taxon>Archaea</taxon>
        <taxon>Methanobacteriati</taxon>
        <taxon>Methanobacteriota</taxon>
        <taxon>Stenosarchaea group</taxon>
        <taxon>Halobacteria</taxon>
        <taxon>Halobacteriales</taxon>
        <taxon>Natrialbaceae</taxon>
        <taxon>Halovivax</taxon>
    </lineage>
</organism>
<sequence>MGRNHVTTEGTSRRTEILLIGLVIAGSFVLGYMTRAILFWFGYAVVLVFLYLFWRAVTALELIADAQS</sequence>
<evidence type="ECO:0000256" key="1">
    <source>
        <dbReference type="SAM" id="Phobius"/>
    </source>
</evidence>
<comment type="caution">
    <text evidence="2">The sequence shown here is derived from an EMBL/GenBank/DDBJ whole genome shotgun (WGS) entry which is preliminary data.</text>
</comment>